<dbReference type="Pfam" id="PF04827">
    <property type="entry name" value="Plant_tran"/>
    <property type="match status" value="1"/>
</dbReference>
<reference evidence="1 2" key="1">
    <citation type="submission" date="2020-04" db="EMBL/GenBank/DDBJ databases">
        <title>Plant Genome Project.</title>
        <authorList>
            <person name="Zhang R.-G."/>
        </authorList>
    </citation>
    <scope>NUCLEOTIDE SEQUENCE [LARGE SCALE GENOMIC DNA]</scope>
    <source>
        <strain evidence="1">YNK0</strain>
        <tissue evidence="1">Leaf</tissue>
    </source>
</reference>
<dbReference type="Proteomes" id="UP000655225">
    <property type="component" value="Unassembled WGS sequence"/>
</dbReference>
<keyword evidence="2" id="KW-1185">Reference proteome</keyword>
<dbReference type="OrthoDB" id="1926441at2759"/>
<proteinExistence type="predicted"/>
<dbReference type="InterPro" id="IPR006912">
    <property type="entry name" value="Harbinger_derived_prot"/>
</dbReference>
<sequence length="319" mass="36520">MQRSLFLHIQSAVEALDPYFVQKTNAAQTLGLSSLQKIIAAMRMLTYGVAIDYVDEPPNNDDTTRLLVVGGNRGFPEMLRSIDCMHWKWKNYLTAWKRMYYGHVREPTIILEVVESYDLWIWHTVFGLRESHNDINVLERSSAFTDLADGHATPVNYSINANDYTMGYYLTDGIYPKWLTFVKTNPSPQGNMQKYFAAAQESARNDVKCAFGVLQARFAIVRRPARFGNTLKDIMRAYIIMHNIIVEDEQDVNGAEDFNYDTIDESPRAPVHQCRMSVRLNIWNSFEVSIASKTRELILNSNWTLSSTCGNDTANCRNS</sequence>
<dbReference type="PANTHER" id="PTHR47150:SF7">
    <property type="entry name" value="NUCLEASE"/>
    <property type="match status" value="1"/>
</dbReference>
<evidence type="ECO:0000313" key="1">
    <source>
        <dbReference type="EMBL" id="KAF8392975.1"/>
    </source>
</evidence>
<organism evidence="1 2">
    <name type="scientific">Tetracentron sinense</name>
    <name type="common">Spur-leaf</name>
    <dbReference type="NCBI Taxonomy" id="13715"/>
    <lineage>
        <taxon>Eukaryota</taxon>
        <taxon>Viridiplantae</taxon>
        <taxon>Streptophyta</taxon>
        <taxon>Embryophyta</taxon>
        <taxon>Tracheophyta</taxon>
        <taxon>Spermatophyta</taxon>
        <taxon>Magnoliopsida</taxon>
        <taxon>Trochodendrales</taxon>
        <taxon>Trochodendraceae</taxon>
        <taxon>Tetracentron</taxon>
    </lineage>
</organism>
<gene>
    <name evidence="1" type="ORF">HHK36_021216</name>
</gene>
<name>A0A834YRN9_TETSI</name>
<comment type="caution">
    <text evidence="1">The sequence shown here is derived from an EMBL/GenBank/DDBJ whole genome shotgun (WGS) entry which is preliminary data.</text>
</comment>
<dbReference type="EMBL" id="JABCRI010000015">
    <property type="protein sequence ID" value="KAF8392975.1"/>
    <property type="molecule type" value="Genomic_DNA"/>
</dbReference>
<dbReference type="OMA" id="GNDTANC"/>
<evidence type="ECO:0000313" key="2">
    <source>
        <dbReference type="Proteomes" id="UP000655225"/>
    </source>
</evidence>
<protein>
    <recommendedName>
        <fullName evidence="3">Nuclease HARBI1</fullName>
    </recommendedName>
</protein>
<accession>A0A834YRN9</accession>
<evidence type="ECO:0008006" key="3">
    <source>
        <dbReference type="Google" id="ProtNLM"/>
    </source>
</evidence>
<dbReference type="PANTHER" id="PTHR47150">
    <property type="entry name" value="OS12G0169200 PROTEIN"/>
    <property type="match status" value="1"/>
</dbReference>
<dbReference type="AlphaFoldDB" id="A0A834YRN9"/>